<dbReference type="GO" id="GO:0046872">
    <property type="term" value="F:metal ion binding"/>
    <property type="evidence" value="ECO:0007669"/>
    <property type="project" value="UniProtKB-KW"/>
</dbReference>
<feature type="transmembrane region" description="Helical" evidence="12">
    <location>
        <begin position="16"/>
        <end position="40"/>
    </location>
</feature>
<dbReference type="GO" id="GO:0006508">
    <property type="term" value="P:proteolysis"/>
    <property type="evidence" value="ECO:0007669"/>
    <property type="project" value="UniProtKB-KW"/>
</dbReference>
<dbReference type="Gene3D" id="3.30.2010.10">
    <property type="entry name" value="Metalloproteases ('zincins'), catalytic domain"/>
    <property type="match status" value="1"/>
</dbReference>
<evidence type="ECO:0000313" key="14">
    <source>
        <dbReference type="EMBL" id="OOC10910.1"/>
    </source>
</evidence>
<evidence type="ECO:0000256" key="3">
    <source>
        <dbReference type="ARBA" id="ARBA00022670"/>
    </source>
</evidence>
<dbReference type="Pfam" id="PF01435">
    <property type="entry name" value="Peptidase_M48"/>
    <property type="match status" value="1"/>
</dbReference>
<evidence type="ECO:0000256" key="10">
    <source>
        <dbReference type="ARBA" id="ARBA00023136"/>
    </source>
</evidence>
<proteinExistence type="predicted"/>
<dbReference type="PANTHER" id="PTHR43221:SF2">
    <property type="entry name" value="PROTEASE HTPX HOMOLOG"/>
    <property type="match status" value="1"/>
</dbReference>
<dbReference type="PANTHER" id="PTHR43221">
    <property type="entry name" value="PROTEASE HTPX"/>
    <property type="match status" value="1"/>
</dbReference>
<feature type="transmembrane region" description="Helical" evidence="12">
    <location>
        <begin position="193"/>
        <end position="212"/>
    </location>
</feature>
<evidence type="ECO:0000256" key="1">
    <source>
        <dbReference type="ARBA" id="ARBA00001947"/>
    </source>
</evidence>
<keyword evidence="3" id="KW-0645">Protease</keyword>
<keyword evidence="2" id="KW-1003">Cell membrane</keyword>
<feature type="transmembrane region" description="Helical" evidence="12">
    <location>
        <begin position="64"/>
        <end position="82"/>
    </location>
</feature>
<dbReference type="InterPro" id="IPR050083">
    <property type="entry name" value="HtpX_protease"/>
</dbReference>
<evidence type="ECO:0000256" key="9">
    <source>
        <dbReference type="ARBA" id="ARBA00023049"/>
    </source>
</evidence>
<evidence type="ECO:0000256" key="4">
    <source>
        <dbReference type="ARBA" id="ARBA00022692"/>
    </source>
</evidence>
<keyword evidence="15" id="KW-1185">Reference proteome</keyword>
<dbReference type="AlphaFoldDB" id="A0A1V3A0N3"/>
<keyword evidence="9" id="KW-0482">Metalloprotease</keyword>
<comment type="caution">
    <text evidence="14">The sequence shown here is derived from an EMBL/GenBank/DDBJ whole genome shotgun (WGS) entry which is preliminary data.</text>
</comment>
<gene>
    <name evidence="14" type="ORF">B1A74_03540</name>
</gene>
<feature type="region of interest" description="Disordered" evidence="11">
    <location>
        <begin position="335"/>
        <end position="368"/>
    </location>
</feature>
<evidence type="ECO:0000256" key="7">
    <source>
        <dbReference type="ARBA" id="ARBA00022833"/>
    </source>
</evidence>
<evidence type="ECO:0000313" key="15">
    <source>
        <dbReference type="Proteomes" id="UP000189177"/>
    </source>
</evidence>
<keyword evidence="7" id="KW-0862">Zinc</keyword>
<evidence type="ECO:0000256" key="11">
    <source>
        <dbReference type="SAM" id="MobiDB-lite"/>
    </source>
</evidence>
<feature type="transmembrane region" description="Helical" evidence="12">
    <location>
        <begin position="224"/>
        <end position="247"/>
    </location>
</feature>
<evidence type="ECO:0000256" key="8">
    <source>
        <dbReference type="ARBA" id="ARBA00022989"/>
    </source>
</evidence>
<sequence length="658" mass="71471">MNFFEHQDRAHRRTRVLLVLFSLAVLAIVVAMNAIALLFLGHDPSAQPGEPLQLDKLVRNNLDLLFWVTLFTIVLIGGASLYRASSLRGGGGQVARELGGTRVEPDTRDPLRRRLVNVVEEIAIASGVPVPEIYVLEEESGINAFAAGHAPGDAAIAVTRGTLETLNRNELQGVVAHEFGHILNGDMRLNIRLIGILYGILVLALVGQRVLIAMRFSRDSRNAAGLMAAGLALLVVGYIGLFFGRWIRASVSRQREYLADASAVQFTRQPDGIAGALKKIGARHARLDADSEEVGHMLFASGGLGRMFATHPPLEERIRAIEPGFDPSEFEQVARRMREEAESGQAAAEAAAEQEEKEDRRGPGGLPLDADRLVDGIADPGLAQILGAGLLMASMPGPLEQAAHSDGWAAEVVLYLLMNADPDVREQQRLMVAEKRGGDSERRVGQLLDMVPQLRDDLRIPLLEMAFPVLRRHPREEREQLQELVESLIHADGRVSAFEYALGRLLNRHLMDAGKPGDDGAGGHGRLDRHHEEARFLLAVLARHGHPGDPDAGRAALTAGIERIEGQAPAAVDFPEAWTESEGSRAWAGVLDQVLDTLDALRMADKERLVRAMLTTVTHGGQVRTAEVELLRAMAASMHVPLPLAEFDAGEEGMSSAD</sequence>
<comment type="cofactor">
    <cofactor evidence="1">
        <name>Zn(2+)</name>
        <dbReference type="ChEBI" id="CHEBI:29105"/>
    </cofactor>
</comment>
<evidence type="ECO:0000256" key="5">
    <source>
        <dbReference type="ARBA" id="ARBA00022723"/>
    </source>
</evidence>
<keyword evidence="5" id="KW-0479">Metal-binding</keyword>
<organism evidence="14 15">
    <name type="scientific">Thioalkalivibrio halophilus</name>
    <dbReference type="NCBI Taxonomy" id="252474"/>
    <lineage>
        <taxon>Bacteria</taxon>
        <taxon>Pseudomonadati</taxon>
        <taxon>Pseudomonadota</taxon>
        <taxon>Gammaproteobacteria</taxon>
        <taxon>Chromatiales</taxon>
        <taxon>Ectothiorhodospiraceae</taxon>
        <taxon>Thioalkalivibrio</taxon>
    </lineage>
</organism>
<keyword evidence="10 12" id="KW-0472">Membrane</keyword>
<dbReference type="Proteomes" id="UP000189177">
    <property type="component" value="Unassembled WGS sequence"/>
</dbReference>
<keyword evidence="4 12" id="KW-0812">Transmembrane</keyword>
<dbReference type="RefSeq" id="WP_018946042.1">
    <property type="nucleotide sequence ID" value="NZ_MUZR01000008.1"/>
</dbReference>
<evidence type="ECO:0000256" key="2">
    <source>
        <dbReference type="ARBA" id="ARBA00022475"/>
    </source>
</evidence>
<reference evidence="14 15" key="1">
    <citation type="submission" date="2017-02" db="EMBL/GenBank/DDBJ databases">
        <title>Genomic diversity within the haloalkaliphilic genus Thioalkalivibrio.</title>
        <authorList>
            <person name="Ahn A.-C."/>
            <person name="Meier-Kolthoff J."/>
            <person name="Overmars L."/>
            <person name="Richter M."/>
            <person name="Woyke T."/>
            <person name="Sorokin D.Y."/>
            <person name="Muyzer G."/>
        </authorList>
    </citation>
    <scope>NUCLEOTIDE SEQUENCE [LARGE SCALE GENOMIC DNA]</scope>
    <source>
        <strain evidence="14 15">HL17</strain>
    </source>
</reference>
<dbReference type="OrthoDB" id="15218at2"/>
<dbReference type="STRING" id="252474.B1A74_03540"/>
<accession>A0A1V3A0N3</accession>
<keyword evidence="8 12" id="KW-1133">Transmembrane helix</keyword>
<name>A0A1V3A0N3_9GAMM</name>
<evidence type="ECO:0000256" key="6">
    <source>
        <dbReference type="ARBA" id="ARBA00022801"/>
    </source>
</evidence>
<evidence type="ECO:0000259" key="13">
    <source>
        <dbReference type="Pfam" id="PF01435"/>
    </source>
</evidence>
<protein>
    <submittedName>
        <fullName evidence="14">Peptidase M48</fullName>
    </submittedName>
</protein>
<dbReference type="CDD" id="cd07340">
    <property type="entry name" value="M48B_Htpx_like"/>
    <property type="match status" value="1"/>
</dbReference>
<dbReference type="EMBL" id="MUZR01000008">
    <property type="protein sequence ID" value="OOC10910.1"/>
    <property type="molecule type" value="Genomic_DNA"/>
</dbReference>
<keyword evidence="6" id="KW-0378">Hydrolase</keyword>
<feature type="domain" description="Peptidase M48" evidence="13">
    <location>
        <begin position="113"/>
        <end position="322"/>
    </location>
</feature>
<evidence type="ECO:0000256" key="12">
    <source>
        <dbReference type="SAM" id="Phobius"/>
    </source>
</evidence>
<dbReference type="GO" id="GO:0004222">
    <property type="term" value="F:metalloendopeptidase activity"/>
    <property type="evidence" value="ECO:0007669"/>
    <property type="project" value="InterPro"/>
</dbReference>
<dbReference type="InterPro" id="IPR001915">
    <property type="entry name" value="Peptidase_M48"/>
</dbReference>